<organism evidence="2 3">
    <name type="scientific">Acaulospora morrowiae</name>
    <dbReference type="NCBI Taxonomy" id="94023"/>
    <lineage>
        <taxon>Eukaryota</taxon>
        <taxon>Fungi</taxon>
        <taxon>Fungi incertae sedis</taxon>
        <taxon>Mucoromycota</taxon>
        <taxon>Glomeromycotina</taxon>
        <taxon>Glomeromycetes</taxon>
        <taxon>Diversisporales</taxon>
        <taxon>Acaulosporaceae</taxon>
        <taxon>Acaulospora</taxon>
    </lineage>
</organism>
<evidence type="ECO:0000256" key="1">
    <source>
        <dbReference type="SAM" id="MobiDB-lite"/>
    </source>
</evidence>
<name>A0A9N9H661_9GLOM</name>
<reference evidence="2" key="1">
    <citation type="submission" date="2021-06" db="EMBL/GenBank/DDBJ databases">
        <authorList>
            <person name="Kallberg Y."/>
            <person name="Tangrot J."/>
            <person name="Rosling A."/>
        </authorList>
    </citation>
    <scope>NUCLEOTIDE SEQUENCE</scope>
    <source>
        <strain evidence="2">CL551</strain>
    </source>
</reference>
<feature type="non-terminal residue" evidence="2">
    <location>
        <position position="108"/>
    </location>
</feature>
<evidence type="ECO:0000313" key="3">
    <source>
        <dbReference type="Proteomes" id="UP000789342"/>
    </source>
</evidence>
<dbReference type="EMBL" id="CAJVPV010011284">
    <property type="protein sequence ID" value="CAG8659659.1"/>
    <property type="molecule type" value="Genomic_DNA"/>
</dbReference>
<comment type="caution">
    <text evidence="2">The sequence shown here is derived from an EMBL/GenBank/DDBJ whole genome shotgun (WGS) entry which is preliminary data.</text>
</comment>
<accession>A0A9N9H661</accession>
<dbReference type="Proteomes" id="UP000789342">
    <property type="component" value="Unassembled WGS sequence"/>
</dbReference>
<dbReference type="OrthoDB" id="2380658at2759"/>
<feature type="region of interest" description="Disordered" evidence="1">
    <location>
        <begin position="1"/>
        <end position="25"/>
    </location>
</feature>
<keyword evidence="3" id="KW-1185">Reference proteome</keyword>
<protein>
    <submittedName>
        <fullName evidence="2">3121_t:CDS:1</fullName>
    </submittedName>
</protein>
<sequence length="108" mass="12031">IPGSDAPPETPRSKGPRVSISTNSPHKPLLTKEMIAKITPIVIPGLKSLIPVLEAQHDNIFDEINGHMHDQNDLAYIPTLLSKWLRYVLSGEYSIENANVYEDRLCTV</sequence>
<dbReference type="AlphaFoldDB" id="A0A9N9H661"/>
<evidence type="ECO:0000313" key="2">
    <source>
        <dbReference type="EMBL" id="CAG8659659.1"/>
    </source>
</evidence>
<proteinExistence type="predicted"/>
<gene>
    <name evidence="2" type="ORF">AMORRO_LOCUS10351</name>
</gene>